<dbReference type="InterPro" id="IPR050490">
    <property type="entry name" value="Bact_solute-bd_prot1"/>
</dbReference>
<dbReference type="PANTHER" id="PTHR43649:SF28">
    <property type="entry name" value="BINDING PROTEIN COMPONENT OF ABC SUGAR TRANSPORTER-RELATED"/>
    <property type="match status" value="1"/>
</dbReference>
<comment type="function">
    <text evidence="5">Part of a binding-protein-dependent transport system for a sugar.</text>
</comment>
<keyword evidence="8" id="KW-0472">Membrane</keyword>
<evidence type="ECO:0000256" key="1">
    <source>
        <dbReference type="ARBA" id="ARBA00004418"/>
    </source>
</evidence>
<sequence length="457" mass="51339">MPVSAFAICSLIPVRRRVHRALNRAVTALYRWIAVVLLGTCATAATATATAQTLILESWRPEDQVLWDKTLLPAFEQGHPGIRVRFAPTVRVLYDQALTTRLERRMAGDLISCRPFDAAQRLFRQGHLVALDGLPALNQFPANALRAWQTEDGRHTYCLPVASVTHGIFYNRALFRHLRLTPPRDEATWLDAMARLRDIPGLTPLAFGTADRWEAHQLLFTTLGPSRWEGEAGRQRLLAGKARLTDPPFVDTWALMERLTDYMPPDYMTLGYEEAMDIFGRGAAGMRPGGSWEIQALRRYRWLDLDAFPPPAVQAGTPCQVTDHMDLGIGINPASPNVQAARVFLDWLASPAFSQLYANAAIGFYPLSKHPVTIRDPLAERMRQWRQQCQTTIRLNADQINGDDSGMEEAFWNAGAMVMDHHLSPAQAAARLQRRLDQQRAQERPPRRPGNDRATAP</sequence>
<accession>A0ABQ6C2K3</accession>
<evidence type="ECO:0000256" key="9">
    <source>
        <dbReference type="SAM" id="SignalP"/>
    </source>
</evidence>
<dbReference type="SUPFAM" id="SSF53850">
    <property type="entry name" value="Periplasmic binding protein-like II"/>
    <property type="match status" value="1"/>
</dbReference>
<evidence type="ECO:0000313" key="11">
    <source>
        <dbReference type="Proteomes" id="UP001156903"/>
    </source>
</evidence>
<evidence type="ECO:0000256" key="4">
    <source>
        <dbReference type="ARBA" id="ARBA00022729"/>
    </source>
</evidence>
<dbReference type="EMBL" id="BSPB01000013">
    <property type="protein sequence ID" value="GLS14583.1"/>
    <property type="molecule type" value="Genomic_DNA"/>
</dbReference>
<evidence type="ECO:0000256" key="3">
    <source>
        <dbReference type="ARBA" id="ARBA00022448"/>
    </source>
</evidence>
<proteinExistence type="inferred from homology"/>
<feature type="compositionally biased region" description="Basic and acidic residues" evidence="7">
    <location>
        <begin position="434"/>
        <end position="451"/>
    </location>
</feature>
<evidence type="ECO:0000256" key="7">
    <source>
        <dbReference type="SAM" id="MobiDB-lite"/>
    </source>
</evidence>
<evidence type="ECO:0000256" key="6">
    <source>
        <dbReference type="ARBA" id="ARBA00049753"/>
    </source>
</evidence>
<feature type="region of interest" description="Disordered" evidence="7">
    <location>
        <begin position="431"/>
        <end position="457"/>
    </location>
</feature>
<keyword evidence="8" id="KW-1133">Transmembrane helix</keyword>
<evidence type="ECO:0000256" key="8">
    <source>
        <dbReference type="SAM" id="Phobius"/>
    </source>
</evidence>
<organism evidence="10 11">
    <name type="scientific">Hydrogenophaga electricum</name>
    <dbReference type="NCBI Taxonomy" id="1230953"/>
    <lineage>
        <taxon>Bacteria</taxon>
        <taxon>Pseudomonadati</taxon>
        <taxon>Pseudomonadota</taxon>
        <taxon>Betaproteobacteria</taxon>
        <taxon>Burkholderiales</taxon>
        <taxon>Comamonadaceae</taxon>
        <taxon>Hydrogenophaga</taxon>
    </lineage>
</organism>
<dbReference type="Gene3D" id="3.40.190.10">
    <property type="entry name" value="Periplasmic binding protein-like II"/>
    <property type="match status" value="2"/>
</dbReference>
<evidence type="ECO:0000256" key="5">
    <source>
        <dbReference type="ARBA" id="ARBA00049629"/>
    </source>
</evidence>
<feature type="chain" id="PRO_5046496905" description="Probable sugar-binding periplasmic protein" evidence="9">
    <location>
        <begin position="48"/>
        <end position="457"/>
    </location>
</feature>
<dbReference type="InterPro" id="IPR006059">
    <property type="entry name" value="SBP"/>
</dbReference>
<name>A0ABQ6C2K3_9BURK</name>
<dbReference type="RefSeq" id="WP_284307677.1">
    <property type="nucleotide sequence ID" value="NZ_BSPB01000013.1"/>
</dbReference>
<keyword evidence="3" id="KW-0813">Transport</keyword>
<keyword evidence="11" id="KW-1185">Reference proteome</keyword>
<keyword evidence="4 9" id="KW-0732">Signal</keyword>
<feature type="signal peptide" evidence="9">
    <location>
        <begin position="1"/>
        <end position="47"/>
    </location>
</feature>
<reference evidence="11" key="1">
    <citation type="journal article" date="2019" name="Int. J. Syst. Evol. Microbiol.">
        <title>The Global Catalogue of Microorganisms (GCM) 10K type strain sequencing project: providing services to taxonomists for standard genome sequencing and annotation.</title>
        <authorList>
            <consortium name="The Broad Institute Genomics Platform"/>
            <consortium name="The Broad Institute Genome Sequencing Center for Infectious Disease"/>
            <person name="Wu L."/>
            <person name="Ma J."/>
        </authorList>
    </citation>
    <scope>NUCLEOTIDE SEQUENCE [LARGE SCALE GENOMIC DNA]</scope>
    <source>
        <strain evidence="11">NBRC 109341</strain>
    </source>
</reference>
<evidence type="ECO:0000313" key="10">
    <source>
        <dbReference type="EMBL" id="GLS14583.1"/>
    </source>
</evidence>
<dbReference type="Pfam" id="PF13416">
    <property type="entry name" value="SBP_bac_8"/>
    <property type="match status" value="1"/>
</dbReference>
<dbReference type="Proteomes" id="UP001156903">
    <property type="component" value="Unassembled WGS sequence"/>
</dbReference>
<comment type="similarity">
    <text evidence="2">Belongs to the bacterial solute-binding protein 1 family.</text>
</comment>
<comment type="caution">
    <text evidence="10">The sequence shown here is derived from an EMBL/GenBank/DDBJ whole genome shotgun (WGS) entry which is preliminary data.</text>
</comment>
<dbReference type="PANTHER" id="PTHR43649">
    <property type="entry name" value="ARABINOSE-BINDING PROTEIN-RELATED"/>
    <property type="match status" value="1"/>
</dbReference>
<keyword evidence="8" id="KW-0812">Transmembrane</keyword>
<protein>
    <recommendedName>
        <fullName evidence="6">Probable sugar-binding periplasmic protein</fullName>
    </recommendedName>
</protein>
<comment type="subcellular location">
    <subcellularLocation>
        <location evidence="1">Periplasm</location>
    </subcellularLocation>
</comment>
<feature type="transmembrane region" description="Helical" evidence="8">
    <location>
        <begin position="32"/>
        <end position="56"/>
    </location>
</feature>
<gene>
    <name evidence="10" type="ORF">GCM10007935_20140</name>
</gene>
<evidence type="ECO:0000256" key="2">
    <source>
        <dbReference type="ARBA" id="ARBA00008520"/>
    </source>
</evidence>